<dbReference type="SMART" id="SM00245">
    <property type="entry name" value="TSPc"/>
    <property type="match status" value="1"/>
</dbReference>
<dbReference type="Proteomes" id="UP001501725">
    <property type="component" value="Unassembled WGS sequence"/>
</dbReference>
<evidence type="ECO:0000313" key="3">
    <source>
        <dbReference type="EMBL" id="GAA4345357.1"/>
    </source>
</evidence>
<dbReference type="SUPFAM" id="SSF52096">
    <property type="entry name" value="ClpP/crotonase"/>
    <property type="match status" value="1"/>
</dbReference>
<name>A0ABP8HVH7_9BACT</name>
<dbReference type="InterPro" id="IPR005151">
    <property type="entry name" value="Tail-specific_protease"/>
</dbReference>
<keyword evidence="4" id="KW-1185">Reference proteome</keyword>
<dbReference type="RefSeq" id="WP_345258539.1">
    <property type="nucleotide sequence ID" value="NZ_BAABGY010000026.1"/>
</dbReference>
<accession>A0ABP8HVH7</accession>
<feature type="signal peptide" evidence="1">
    <location>
        <begin position="1"/>
        <end position="21"/>
    </location>
</feature>
<proteinExistence type="predicted"/>
<sequence length="331" mass="36608">MSNKVSLSFTLALMLPIASFAQSVNTKFLIDTTISIMKSVSISTDTVDWTERKNQMLQRTTGGDDSTDLQNAFGFLYQSLNDAHGALRYKNKRYGWSPAMPPVDDSLENEFKKGDFVKTQFLSDKIGYLRIPSMAHEFRDSLVKHLNDSLCYLLNRKIKGLVIDLRLNGGGSMTPMILGVQQLLGEGTVAGFTTNQGRVIVHLTKNGIYYDSSQKLSFKPTCVTDASRLPVVLLTSFETASSGECLLISFVGRPNTLVIGIPTQGMTSALSWMKVSEEARIGVATAYVNDRSGKVYKGALQPDLYINTVNKMNDIQHDPKVLAAVRWLKTQ</sequence>
<evidence type="ECO:0000259" key="2">
    <source>
        <dbReference type="SMART" id="SM00245"/>
    </source>
</evidence>
<dbReference type="EMBL" id="BAABGY010000026">
    <property type="protein sequence ID" value="GAA4345357.1"/>
    <property type="molecule type" value="Genomic_DNA"/>
</dbReference>
<dbReference type="Gene3D" id="3.90.226.10">
    <property type="entry name" value="2-enoyl-CoA Hydratase, Chain A, domain 1"/>
    <property type="match status" value="1"/>
</dbReference>
<comment type="caution">
    <text evidence="3">The sequence shown here is derived from an EMBL/GenBank/DDBJ whole genome shotgun (WGS) entry which is preliminary data.</text>
</comment>
<dbReference type="InterPro" id="IPR029045">
    <property type="entry name" value="ClpP/crotonase-like_dom_sf"/>
</dbReference>
<protein>
    <recommendedName>
        <fullName evidence="2">Tail specific protease domain-containing protein</fullName>
    </recommendedName>
</protein>
<feature type="domain" description="Tail specific protease" evidence="2">
    <location>
        <begin position="104"/>
        <end position="307"/>
    </location>
</feature>
<feature type="chain" id="PRO_5045360440" description="Tail specific protease domain-containing protein" evidence="1">
    <location>
        <begin position="22"/>
        <end position="331"/>
    </location>
</feature>
<dbReference type="Pfam" id="PF03572">
    <property type="entry name" value="Peptidase_S41"/>
    <property type="match status" value="1"/>
</dbReference>
<organism evidence="3 4">
    <name type="scientific">Flaviaesturariibacter amylovorans</name>
    <dbReference type="NCBI Taxonomy" id="1084520"/>
    <lineage>
        <taxon>Bacteria</taxon>
        <taxon>Pseudomonadati</taxon>
        <taxon>Bacteroidota</taxon>
        <taxon>Chitinophagia</taxon>
        <taxon>Chitinophagales</taxon>
        <taxon>Chitinophagaceae</taxon>
        <taxon>Flaviaestuariibacter</taxon>
    </lineage>
</organism>
<evidence type="ECO:0000313" key="4">
    <source>
        <dbReference type="Proteomes" id="UP001501725"/>
    </source>
</evidence>
<reference evidence="4" key="1">
    <citation type="journal article" date="2019" name="Int. J. Syst. Evol. Microbiol.">
        <title>The Global Catalogue of Microorganisms (GCM) 10K type strain sequencing project: providing services to taxonomists for standard genome sequencing and annotation.</title>
        <authorList>
            <consortium name="The Broad Institute Genomics Platform"/>
            <consortium name="The Broad Institute Genome Sequencing Center for Infectious Disease"/>
            <person name="Wu L."/>
            <person name="Ma J."/>
        </authorList>
    </citation>
    <scope>NUCLEOTIDE SEQUENCE [LARGE SCALE GENOMIC DNA]</scope>
    <source>
        <strain evidence="4">JCM 17919</strain>
    </source>
</reference>
<keyword evidence="1" id="KW-0732">Signal</keyword>
<evidence type="ECO:0000256" key="1">
    <source>
        <dbReference type="SAM" id="SignalP"/>
    </source>
</evidence>
<gene>
    <name evidence="3" type="ORF">GCM10023184_47220</name>
</gene>